<evidence type="ECO:0000256" key="1">
    <source>
        <dbReference type="SAM" id="MobiDB-lite"/>
    </source>
</evidence>
<accession>A0A5N5WZX1</accession>
<evidence type="ECO:0000313" key="2">
    <source>
        <dbReference type="EMBL" id="KAB8073297.1"/>
    </source>
</evidence>
<evidence type="ECO:0000313" key="3">
    <source>
        <dbReference type="Proteomes" id="UP000326565"/>
    </source>
</evidence>
<dbReference type="PANTHER" id="PTHR35587:SF6">
    <property type="entry name" value="BZIP DOMAIN-CONTAINING PROTEIN"/>
    <property type="match status" value="1"/>
</dbReference>
<gene>
    <name evidence="2" type="ORF">BDV29DRAFT_175650</name>
</gene>
<dbReference type="PANTHER" id="PTHR35587">
    <property type="entry name" value="EXPRESSED PROTEIN"/>
    <property type="match status" value="1"/>
</dbReference>
<proteinExistence type="predicted"/>
<dbReference type="AlphaFoldDB" id="A0A5N5WZX1"/>
<feature type="compositionally biased region" description="Acidic residues" evidence="1">
    <location>
        <begin position="29"/>
        <end position="39"/>
    </location>
</feature>
<sequence>MASTKTATQTAKQRYEDKYPHSRGSESESSFDYESESEAEPQTQTQQQLAQRPQTQQQQGPQQADDPDAKALQPFNKATPTSGPISYRRGPRGDLRRTEGNANKELQGEQKEDNGLKLRLDLNLDIEVELKASIHGDLTLALLS</sequence>
<name>A0A5N5WZX1_9EURO</name>
<reference evidence="2 3" key="1">
    <citation type="submission" date="2019-04" db="EMBL/GenBank/DDBJ databases">
        <title>Friends and foes A comparative genomics study of 23 Aspergillus species from section Flavi.</title>
        <authorList>
            <consortium name="DOE Joint Genome Institute"/>
            <person name="Kjaerbolling I."/>
            <person name="Vesth T."/>
            <person name="Frisvad J.C."/>
            <person name="Nybo J.L."/>
            <person name="Theobald S."/>
            <person name="Kildgaard S."/>
            <person name="Isbrandt T."/>
            <person name="Kuo A."/>
            <person name="Sato A."/>
            <person name="Lyhne E.K."/>
            <person name="Kogle M.E."/>
            <person name="Wiebenga A."/>
            <person name="Kun R.S."/>
            <person name="Lubbers R.J."/>
            <person name="Makela M.R."/>
            <person name="Barry K."/>
            <person name="Chovatia M."/>
            <person name="Clum A."/>
            <person name="Daum C."/>
            <person name="Haridas S."/>
            <person name="He G."/>
            <person name="LaButti K."/>
            <person name="Lipzen A."/>
            <person name="Mondo S."/>
            <person name="Riley R."/>
            <person name="Salamov A."/>
            <person name="Simmons B.A."/>
            <person name="Magnuson J.K."/>
            <person name="Henrissat B."/>
            <person name="Mortensen U.H."/>
            <person name="Larsen T.O."/>
            <person name="Devries R.P."/>
            <person name="Grigoriev I.V."/>
            <person name="Machida M."/>
            <person name="Baker S.E."/>
            <person name="Andersen M.R."/>
        </authorList>
    </citation>
    <scope>NUCLEOTIDE SEQUENCE [LARGE SCALE GENOMIC DNA]</scope>
    <source>
        <strain evidence="2 3">CBS 151.66</strain>
    </source>
</reference>
<protein>
    <submittedName>
        <fullName evidence="2">Uncharacterized protein</fullName>
    </submittedName>
</protein>
<dbReference type="EMBL" id="ML732229">
    <property type="protein sequence ID" value="KAB8073297.1"/>
    <property type="molecule type" value="Genomic_DNA"/>
</dbReference>
<organism evidence="2 3">
    <name type="scientific">Aspergillus leporis</name>
    <dbReference type="NCBI Taxonomy" id="41062"/>
    <lineage>
        <taxon>Eukaryota</taxon>
        <taxon>Fungi</taxon>
        <taxon>Dikarya</taxon>
        <taxon>Ascomycota</taxon>
        <taxon>Pezizomycotina</taxon>
        <taxon>Eurotiomycetes</taxon>
        <taxon>Eurotiomycetidae</taxon>
        <taxon>Eurotiales</taxon>
        <taxon>Aspergillaceae</taxon>
        <taxon>Aspergillus</taxon>
        <taxon>Aspergillus subgen. Circumdati</taxon>
    </lineage>
</organism>
<feature type="compositionally biased region" description="Basic and acidic residues" evidence="1">
    <location>
        <begin position="13"/>
        <end position="26"/>
    </location>
</feature>
<feature type="compositionally biased region" description="Low complexity" evidence="1">
    <location>
        <begin position="1"/>
        <end position="12"/>
    </location>
</feature>
<keyword evidence="3" id="KW-1185">Reference proteome</keyword>
<dbReference type="OrthoDB" id="2279190at2759"/>
<dbReference type="Proteomes" id="UP000326565">
    <property type="component" value="Unassembled WGS sequence"/>
</dbReference>
<feature type="compositionally biased region" description="Low complexity" evidence="1">
    <location>
        <begin position="40"/>
        <end position="74"/>
    </location>
</feature>
<feature type="compositionally biased region" description="Basic and acidic residues" evidence="1">
    <location>
        <begin position="106"/>
        <end position="115"/>
    </location>
</feature>
<feature type="region of interest" description="Disordered" evidence="1">
    <location>
        <begin position="1"/>
        <end position="115"/>
    </location>
</feature>